<keyword evidence="4 10" id="KW-0812">Transmembrane</keyword>
<evidence type="ECO:0000313" key="13">
    <source>
        <dbReference type="EMBL" id="OBS07865.1"/>
    </source>
</evidence>
<evidence type="ECO:0000256" key="3">
    <source>
        <dbReference type="ARBA" id="ARBA00022448"/>
    </source>
</evidence>
<feature type="compositionally biased region" description="Basic residues" evidence="9">
    <location>
        <begin position="21"/>
        <end position="32"/>
    </location>
</feature>
<evidence type="ECO:0000256" key="5">
    <source>
        <dbReference type="ARBA" id="ARBA00022906"/>
    </source>
</evidence>
<keyword evidence="3" id="KW-0813">Transport</keyword>
<feature type="compositionally biased region" description="Basic and acidic residues" evidence="9">
    <location>
        <begin position="7"/>
        <end position="20"/>
    </location>
</feature>
<dbReference type="PANTHER" id="PTHR11562">
    <property type="entry name" value="CATION EFFLUX PROTEIN/ ZINC TRANSPORTER"/>
    <property type="match status" value="1"/>
</dbReference>
<feature type="transmembrane region" description="Helical" evidence="10">
    <location>
        <begin position="181"/>
        <end position="202"/>
    </location>
</feature>
<dbReference type="Gene3D" id="1.20.1510.10">
    <property type="entry name" value="Cation efflux protein transmembrane domain"/>
    <property type="match status" value="1"/>
</dbReference>
<name>A0A1A6BZY1_9GAMM</name>
<dbReference type="InterPro" id="IPR027469">
    <property type="entry name" value="Cation_efflux_TMD_sf"/>
</dbReference>
<feature type="domain" description="Cation efflux protein cytoplasmic" evidence="12">
    <location>
        <begin position="241"/>
        <end position="316"/>
    </location>
</feature>
<feature type="transmembrane region" description="Helical" evidence="10">
    <location>
        <begin position="135"/>
        <end position="160"/>
    </location>
</feature>
<comment type="similarity">
    <text evidence="2">Belongs to the cation diffusion facilitator (CDF) transporter (TC 2.A.4) family. SLC30A subfamily.</text>
</comment>
<dbReference type="NCBIfam" id="TIGR01297">
    <property type="entry name" value="CDF"/>
    <property type="match status" value="1"/>
</dbReference>
<protein>
    <submittedName>
        <fullName evidence="13">Cation diffusion facilitator family transporter</fullName>
    </submittedName>
</protein>
<dbReference type="Proteomes" id="UP000029273">
    <property type="component" value="Unassembled WGS sequence"/>
</dbReference>
<evidence type="ECO:0000313" key="16">
    <source>
        <dbReference type="Proteomes" id="UP000029273"/>
    </source>
</evidence>
<organism evidence="13 16">
    <name type="scientific">Acidihalobacter prosperus</name>
    <dbReference type="NCBI Taxonomy" id="160660"/>
    <lineage>
        <taxon>Bacteria</taxon>
        <taxon>Pseudomonadati</taxon>
        <taxon>Pseudomonadota</taxon>
        <taxon>Gammaproteobacteria</taxon>
        <taxon>Chromatiales</taxon>
        <taxon>Ectothiorhodospiraceae</taxon>
        <taxon>Acidihalobacter</taxon>
    </lineage>
</organism>
<evidence type="ECO:0000313" key="15">
    <source>
        <dbReference type="EMBL" id="OBS10292.1"/>
    </source>
</evidence>
<evidence type="ECO:0000256" key="10">
    <source>
        <dbReference type="SAM" id="Phobius"/>
    </source>
</evidence>
<dbReference type="Pfam" id="PF01545">
    <property type="entry name" value="Cation_efflux"/>
    <property type="match status" value="1"/>
</dbReference>
<comment type="subcellular location">
    <subcellularLocation>
        <location evidence="1">Membrane</location>
        <topology evidence="1">Multi-pass membrane protein</topology>
    </subcellularLocation>
</comment>
<dbReference type="Pfam" id="PF16916">
    <property type="entry name" value="ZT_dimer"/>
    <property type="match status" value="1"/>
</dbReference>
<dbReference type="EMBL" id="JQSG02000001">
    <property type="protein sequence ID" value="OBS10292.1"/>
    <property type="molecule type" value="Genomic_DNA"/>
</dbReference>
<evidence type="ECO:0000256" key="8">
    <source>
        <dbReference type="ARBA" id="ARBA00023136"/>
    </source>
</evidence>
<dbReference type="InterPro" id="IPR036837">
    <property type="entry name" value="Cation_efflux_CTD_sf"/>
</dbReference>
<evidence type="ECO:0000313" key="14">
    <source>
        <dbReference type="EMBL" id="OBS08924.1"/>
    </source>
</evidence>
<dbReference type="GO" id="GO:0005886">
    <property type="term" value="C:plasma membrane"/>
    <property type="evidence" value="ECO:0007669"/>
    <property type="project" value="TreeGrafter"/>
</dbReference>
<accession>A0A1A6BZY1</accession>
<dbReference type="InterPro" id="IPR050681">
    <property type="entry name" value="CDF/SLC30A"/>
</dbReference>
<keyword evidence="5" id="KW-0864">Zinc transport</keyword>
<reference evidence="13" key="2">
    <citation type="submission" date="2016-06" db="EMBL/GenBank/DDBJ databases">
        <title>Draft Genome Sequence of the Type Strain of Acidihalobacter prosperus.</title>
        <authorList>
            <person name="Cardenas J.P."/>
            <person name="Ossandon F.J."/>
            <person name="Holmes D.S."/>
            <person name="Watkin E."/>
        </authorList>
    </citation>
    <scope>NUCLEOTIDE SEQUENCE</scope>
    <source>
        <strain evidence="13">DSM 5130</strain>
    </source>
</reference>
<keyword evidence="6 10" id="KW-1133">Transmembrane helix</keyword>
<keyword evidence="8 10" id="KW-0472">Membrane</keyword>
<feature type="transmembrane region" description="Helical" evidence="10">
    <location>
        <begin position="110"/>
        <end position="129"/>
    </location>
</feature>
<evidence type="ECO:0000256" key="2">
    <source>
        <dbReference type="ARBA" id="ARBA00008873"/>
    </source>
</evidence>
<sequence length="339" mass="37172">MMHTHTHSHEHDANGHDSNRHNHGHAHDHHTHSIGPDADKRYLTIALALLLAFMAVEVVAGLMASSLALISDAGHMLTDAGAIAMSLTVMRLAQRPAGGRFTFGFKRSEIFSAQINGLTLVALAGWFLIEAVRRLIWPPAVDGLLVTWIALVGIVVNLLATWSMSKANRESLNVEGSFQHILTDLYAFIVTAIAGALIYWTHFYRFDALAALVVATLMLRAGVSLLRESGRVFLEAAPKGVDPDVIGHTLAADPGVFEVHDLHVWEITSGFTALSAHVLISGDKPCSGECHAVRRRLSELLAEHFDIDHVTLQVDHFQTEYRIPMQGIRHTKWPLPEAG</sequence>
<evidence type="ECO:0000259" key="12">
    <source>
        <dbReference type="Pfam" id="PF16916"/>
    </source>
</evidence>
<dbReference type="SUPFAM" id="SSF160240">
    <property type="entry name" value="Cation efflux protein cytoplasmic domain-like"/>
    <property type="match status" value="1"/>
</dbReference>
<dbReference type="InterPro" id="IPR027470">
    <property type="entry name" value="Cation_efflux_CTD"/>
</dbReference>
<keyword evidence="7" id="KW-0406">Ion transport</keyword>
<dbReference type="GO" id="GO:0005385">
    <property type="term" value="F:zinc ion transmembrane transporter activity"/>
    <property type="evidence" value="ECO:0007669"/>
    <property type="project" value="TreeGrafter"/>
</dbReference>
<evidence type="ECO:0000256" key="4">
    <source>
        <dbReference type="ARBA" id="ARBA00022692"/>
    </source>
</evidence>
<gene>
    <name evidence="15" type="ORF">Thpro_020008</name>
    <name evidence="14" type="ORF">Thpro_023174</name>
    <name evidence="13" type="ORF">Thpro_023189</name>
</gene>
<evidence type="ECO:0000259" key="11">
    <source>
        <dbReference type="Pfam" id="PF01545"/>
    </source>
</evidence>
<dbReference type="EMBL" id="JQSG02000007">
    <property type="protein sequence ID" value="OBS07865.1"/>
    <property type="molecule type" value="Genomic_DNA"/>
</dbReference>
<evidence type="ECO:0000256" key="7">
    <source>
        <dbReference type="ARBA" id="ARBA00023065"/>
    </source>
</evidence>
<reference evidence="13 16" key="1">
    <citation type="journal article" date="2014" name="Genome Announc.">
        <title>Draft Genome Sequence of the Iron-Oxidizing, Acidophilic, and Halotolerant 'Thiobacillus prosperus' Type Strain DSM 5130.</title>
        <authorList>
            <person name="Ossandon F.J."/>
            <person name="Cardenas J.P."/>
            <person name="Corbett M."/>
            <person name="Quatrini R."/>
            <person name="Holmes D.S."/>
            <person name="Watkin E."/>
        </authorList>
    </citation>
    <scope>NUCLEOTIDE SEQUENCE [LARGE SCALE GENOMIC DNA]</scope>
    <source>
        <strain evidence="13 16">DSM 5130</strain>
    </source>
</reference>
<dbReference type="InterPro" id="IPR058533">
    <property type="entry name" value="Cation_efflux_TM"/>
</dbReference>
<proteinExistence type="inferred from homology"/>
<feature type="transmembrane region" description="Helical" evidence="10">
    <location>
        <begin position="42"/>
        <end position="67"/>
    </location>
</feature>
<dbReference type="PANTHER" id="PTHR11562:SF17">
    <property type="entry name" value="RE54080P-RELATED"/>
    <property type="match status" value="1"/>
</dbReference>
<comment type="caution">
    <text evidence="13">The sequence shown here is derived from an EMBL/GenBank/DDBJ whole genome shotgun (WGS) entry which is preliminary data.</text>
</comment>
<feature type="region of interest" description="Disordered" evidence="9">
    <location>
        <begin position="1"/>
        <end position="33"/>
    </location>
</feature>
<dbReference type="AlphaFoldDB" id="A0A1A6BZY1"/>
<keyword evidence="16" id="KW-1185">Reference proteome</keyword>
<evidence type="ECO:0000256" key="9">
    <source>
        <dbReference type="SAM" id="MobiDB-lite"/>
    </source>
</evidence>
<dbReference type="InterPro" id="IPR002524">
    <property type="entry name" value="Cation_efflux"/>
</dbReference>
<feature type="domain" description="Cation efflux protein transmembrane" evidence="11">
    <location>
        <begin position="43"/>
        <end position="233"/>
    </location>
</feature>
<dbReference type="SUPFAM" id="SSF161111">
    <property type="entry name" value="Cation efflux protein transmembrane domain-like"/>
    <property type="match status" value="1"/>
</dbReference>
<evidence type="ECO:0000256" key="1">
    <source>
        <dbReference type="ARBA" id="ARBA00004141"/>
    </source>
</evidence>
<dbReference type="EMBL" id="JQSG02000006">
    <property type="protein sequence ID" value="OBS08924.1"/>
    <property type="molecule type" value="Genomic_DNA"/>
</dbReference>
<keyword evidence="5" id="KW-0862">Zinc</keyword>
<evidence type="ECO:0000256" key="6">
    <source>
        <dbReference type="ARBA" id="ARBA00022989"/>
    </source>
</evidence>